<comment type="caution">
    <text evidence="2">The sequence shown here is derived from an EMBL/GenBank/DDBJ whole genome shotgun (WGS) entry which is preliminary data.</text>
</comment>
<dbReference type="EMBL" id="BAAAQB010000041">
    <property type="protein sequence ID" value="GAA2143596.1"/>
    <property type="molecule type" value="Genomic_DNA"/>
</dbReference>
<accession>A0ABP5LCB9</accession>
<name>A0ABP5LCB9_9MICC</name>
<feature type="region of interest" description="Disordered" evidence="1">
    <location>
        <begin position="1"/>
        <end position="50"/>
    </location>
</feature>
<protein>
    <submittedName>
        <fullName evidence="2">Uncharacterized protein</fullName>
    </submittedName>
</protein>
<feature type="compositionally biased region" description="Basic and acidic residues" evidence="1">
    <location>
        <begin position="25"/>
        <end position="34"/>
    </location>
</feature>
<feature type="compositionally biased region" description="Basic and acidic residues" evidence="1">
    <location>
        <begin position="1"/>
        <end position="13"/>
    </location>
</feature>
<proteinExistence type="predicted"/>
<evidence type="ECO:0000313" key="3">
    <source>
        <dbReference type="Proteomes" id="UP001500102"/>
    </source>
</evidence>
<reference evidence="3" key="1">
    <citation type="journal article" date="2019" name="Int. J. Syst. Evol. Microbiol.">
        <title>The Global Catalogue of Microorganisms (GCM) 10K type strain sequencing project: providing services to taxonomists for standard genome sequencing and annotation.</title>
        <authorList>
            <consortium name="The Broad Institute Genomics Platform"/>
            <consortium name="The Broad Institute Genome Sequencing Center for Infectious Disease"/>
            <person name="Wu L."/>
            <person name="Ma J."/>
        </authorList>
    </citation>
    <scope>NUCLEOTIDE SEQUENCE [LARGE SCALE GENOMIC DNA]</scope>
    <source>
        <strain evidence="3">JCM 15921</strain>
    </source>
</reference>
<keyword evidence="3" id="KW-1185">Reference proteome</keyword>
<organism evidence="2 3">
    <name type="scientific">Arthrobacter humicola</name>
    <dbReference type="NCBI Taxonomy" id="409291"/>
    <lineage>
        <taxon>Bacteria</taxon>
        <taxon>Bacillati</taxon>
        <taxon>Actinomycetota</taxon>
        <taxon>Actinomycetes</taxon>
        <taxon>Micrococcales</taxon>
        <taxon>Micrococcaceae</taxon>
        <taxon>Arthrobacter</taxon>
    </lineage>
</organism>
<evidence type="ECO:0000313" key="2">
    <source>
        <dbReference type="EMBL" id="GAA2143596.1"/>
    </source>
</evidence>
<sequence>MRGNPDPRVESVHPFHRPMAIIDNPRVERRKANEQQDQTGDGGQAPAPPVQASEQVLPAELADFLWRRQEPGLDQLPSSTGGRGNAQNFGIWRDQLLAEIENIAGKLRVKVERYALVRAAYFSDQAAEPTNEVAVAWIQDALEDIAATAVGIEIASRELFLRAKSAGEQDLRNETVDERQTGTAE</sequence>
<dbReference type="Proteomes" id="UP001500102">
    <property type="component" value="Unassembled WGS sequence"/>
</dbReference>
<evidence type="ECO:0000256" key="1">
    <source>
        <dbReference type="SAM" id="MobiDB-lite"/>
    </source>
</evidence>
<gene>
    <name evidence="2" type="ORF">GCM10009825_34110</name>
</gene>